<keyword evidence="1" id="KW-0255">Endonuclease</keyword>
<accession>A0AAW6IBK9</accession>
<name>A0AAW6IBK9_9BACT</name>
<organism evidence="1 2">
    <name type="scientific">Parabacteroides johnsonii</name>
    <dbReference type="NCBI Taxonomy" id="387661"/>
    <lineage>
        <taxon>Bacteria</taxon>
        <taxon>Pseudomonadati</taxon>
        <taxon>Bacteroidota</taxon>
        <taxon>Bacteroidia</taxon>
        <taxon>Bacteroidales</taxon>
        <taxon>Tannerellaceae</taxon>
        <taxon>Parabacteroides</taxon>
    </lineage>
</organism>
<dbReference type="SUPFAM" id="SSF52980">
    <property type="entry name" value="Restriction endonuclease-like"/>
    <property type="match status" value="1"/>
</dbReference>
<dbReference type="EMBL" id="JAQPYX010000133">
    <property type="protein sequence ID" value="MDC7150658.1"/>
    <property type="molecule type" value="Genomic_DNA"/>
</dbReference>
<dbReference type="Proteomes" id="UP001213646">
    <property type="component" value="Unassembled WGS sequence"/>
</dbReference>
<dbReference type="AlphaFoldDB" id="A0AAW6IBK9"/>
<comment type="caution">
    <text evidence="1">The sequence shown here is derived from an EMBL/GenBank/DDBJ whole genome shotgun (WGS) entry which is preliminary data.</text>
</comment>
<dbReference type="Gene3D" id="3.40.960.10">
    <property type="entry name" value="VSR Endonuclease"/>
    <property type="match status" value="1"/>
</dbReference>
<proteinExistence type="predicted"/>
<dbReference type="GO" id="GO:0004519">
    <property type="term" value="F:endonuclease activity"/>
    <property type="evidence" value="ECO:0007669"/>
    <property type="project" value="UniProtKB-KW"/>
</dbReference>
<evidence type="ECO:0000313" key="1">
    <source>
        <dbReference type="EMBL" id="MDC7150658.1"/>
    </source>
</evidence>
<protein>
    <submittedName>
        <fullName evidence="1">Endonuclease domain-containing protein</fullName>
    </submittedName>
</protein>
<keyword evidence="1" id="KW-0378">Hydrolase</keyword>
<evidence type="ECO:0000313" key="2">
    <source>
        <dbReference type="Proteomes" id="UP001213646"/>
    </source>
</evidence>
<keyword evidence="1" id="KW-0540">Nuclease</keyword>
<dbReference type="InterPro" id="IPR011335">
    <property type="entry name" value="Restrct_endonuc-II-like"/>
</dbReference>
<gene>
    <name evidence="1" type="ORF">PQG89_14745</name>
</gene>
<dbReference type="RefSeq" id="WP_221727880.1">
    <property type="nucleotide sequence ID" value="NZ_CAKWDQ010000125.1"/>
</dbReference>
<reference evidence="1" key="1">
    <citation type="submission" date="2023-01" db="EMBL/GenBank/DDBJ databases">
        <title>Exploring GABA producing Bacteroides strains toward improving mental health.</title>
        <authorList>
            <person name="Yousuf B."/>
            <person name="Bouhlel N.E."/>
            <person name="Mottawea W."/>
            <person name="Hammami R."/>
        </authorList>
    </citation>
    <scope>NUCLEOTIDE SEQUENCE</scope>
    <source>
        <strain evidence="1">UO.H1047</strain>
    </source>
</reference>
<sequence length="116" mass="13377">METNFSLIERLVWKYAGERVMAEYRFHPAREWRFDFAIPERHVAIEVEGGAFIGGRHVRTDGYLRDMEKYNEAAAAGWLVLRVLPSELLSTATLRLIVRACNKKERQLSQAASLKP</sequence>